<gene>
    <name evidence="2" type="ORF">DPMN_051477</name>
</gene>
<sequence>MASTADTSSPELKRKKRNINFISSEILKLEELVKDENTFLILANKFSNTLNNKLKKDMCAKIAEEISAQGVALRSADECSNKWQNLKRESKAAVTSEKLERRKTGGGTLTAVADDKKVRIAELYKDSASFNGIPVGMDSDEAGLFLK</sequence>
<proteinExistence type="predicted"/>
<dbReference type="Proteomes" id="UP000828390">
    <property type="component" value="Unassembled WGS sequence"/>
</dbReference>
<accession>A0A9D4CHX0</accession>
<comment type="caution">
    <text evidence="2">The sequence shown here is derived from an EMBL/GenBank/DDBJ whole genome shotgun (WGS) entry which is preliminary data.</text>
</comment>
<feature type="domain" description="Myb/SANT-like DNA-binding" evidence="1">
    <location>
        <begin position="17"/>
        <end position="94"/>
    </location>
</feature>
<organism evidence="2 3">
    <name type="scientific">Dreissena polymorpha</name>
    <name type="common">Zebra mussel</name>
    <name type="synonym">Mytilus polymorpha</name>
    <dbReference type="NCBI Taxonomy" id="45954"/>
    <lineage>
        <taxon>Eukaryota</taxon>
        <taxon>Metazoa</taxon>
        <taxon>Spiralia</taxon>
        <taxon>Lophotrochozoa</taxon>
        <taxon>Mollusca</taxon>
        <taxon>Bivalvia</taxon>
        <taxon>Autobranchia</taxon>
        <taxon>Heteroconchia</taxon>
        <taxon>Euheterodonta</taxon>
        <taxon>Imparidentia</taxon>
        <taxon>Neoheterodontei</taxon>
        <taxon>Myida</taxon>
        <taxon>Dreissenoidea</taxon>
        <taxon>Dreissenidae</taxon>
        <taxon>Dreissena</taxon>
    </lineage>
</organism>
<dbReference type="EMBL" id="JAIWYP010000012">
    <property type="protein sequence ID" value="KAH3725629.1"/>
    <property type="molecule type" value="Genomic_DNA"/>
</dbReference>
<dbReference type="AlphaFoldDB" id="A0A9D4CHX0"/>
<name>A0A9D4CHX0_DREPO</name>
<evidence type="ECO:0000313" key="2">
    <source>
        <dbReference type="EMBL" id="KAH3725629.1"/>
    </source>
</evidence>
<reference evidence="2" key="2">
    <citation type="submission" date="2020-11" db="EMBL/GenBank/DDBJ databases">
        <authorList>
            <person name="McCartney M.A."/>
            <person name="Auch B."/>
            <person name="Kono T."/>
            <person name="Mallez S."/>
            <person name="Becker A."/>
            <person name="Gohl D.M."/>
            <person name="Silverstein K.A.T."/>
            <person name="Koren S."/>
            <person name="Bechman K.B."/>
            <person name="Herman A."/>
            <person name="Abrahante J.E."/>
            <person name="Garbe J."/>
        </authorList>
    </citation>
    <scope>NUCLEOTIDE SEQUENCE</scope>
    <source>
        <strain evidence="2">Duluth1</strain>
        <tissue evidence="2">Whole animal</tissue>
    </source>
</reference>
<dbReference type="Gene3D" id="1.10.10.60">
    <property type="entry name" value="Homeodomain-like"/>
    <property type="match status" value="1"/>
</dbReference>
<dbReference type="Pfam" id="PF13873">
    <property type="entry name" value="Myb_DNA-bind_5"/>
    <property type="match status" value="1"/>
</dbReference>
<protein>
    <recommendedName>
        <fullName evidence="1">Myb/SANT-like DNA-binding domain-containing protein</fullName>
    </recommendedName>
</protein>
<dbReference type="InterPro" id="IPR028002">
    <property type="entry name" value="Myb_DNA-bind_5"/>
</dbReference>
<keyword evidence="3" id="KW-1185">Reference proteome</keyword>
<evidence type="ECO:0000259" key="1">
    <source>
        <dbReference type="Pfam" id="PF13873"/>
    </source>
</evidence>
<reference evidence="2" key="1">
    <citation type="journal article" date="2019" name="bioRxiv">
        <title>The Genome of the Zebra Mussel, Dreissena polymorpha: A Resource for Invasive Species Research.</title>
        <authorList>
            <person name="McCartney M.A."/>
            <person name="Auch B."/>
            <person name="Kono T."/>
            <person name="Mallez S."/>
            <person name="Zhang Y."/>
            <person name="Obille A."/>
            <person name="Becker A."/>
            <person name="Abrahante J.E."/>
            <person name="Garbe J."/>
            <person name="Badalamenti J.P."/>
            <person name="Herman A."/>
            <person name="Mangelson H."/>
            <person name="Liachko I."/>
            <person name="Sullivan S."/>
            <person name="Sone E.D."/>
            <person name="Koren S."/>
            <person name="Silverstein K.A.T."/>
            <person name="Beckman K.B."/>
            <person name="Gohl D.M."/>
        </authorList>
    </citation>
    <scope>NUCLEOTIDE SEQUENCE</scope>
    <source>
        <strain evidence="2">Duluth1</strain>
        <tissue evidence="2">Whole animal</tissue>
    </source>
</reference>
<evidence type="ECO:0000313" key="3">
    <source>
        <dbReference type="Proteomes" id="UP000828390"/>
    </source>
</evidence>